<proteinExistence type="predicted"/>
<dbReference type="Proteomes" id="UP000031843">
    <property type="component" value="Chromosome main"/>
</dbReference>
<keyword evidence="2" id="KW-1185">Reference proteome</keyword>
<dbReference type="EMBL" id="CP010536">
    <property type="protein sequence ID" value="AJG19829.1"/>
    <property type="molecule type" value="Genomic_DNA"/>
</dbReference>
<name>A0A0C4YCE8_9BURK</name>
<sequence>MPVREPRPEFALSPGGAIEMAPLWRHAVSQRLRELAWCSLSPPLLAFLPTDDAGNAIINGNAPRHSPAALARWPEGALAAWQRWLPAADPAALPPTIAELAAGLEQQRVRGPSPAPSLRLGRHAERLLQFTLEHAEGLELLAANLPVRRAGAHGVQTLGELDFVWRDVASGATVHWEMAAKFYLLVEPATHGAPRGGGPGAAMLDRHCFVGPNLVDRLGDKLDHIVRRQLPLSRTPEALALLGRPVDRSEVYLLGWLFYRDGVVPQSIGSLGIAPDHLHGWWSTLPDWLAWAGKREGSRWYRLPRSAWMAPARVAQAHTETAEAIHEALALRFAETHHEKNWRREAPVMLCEVEPAGQPGVWRERTRGFVVPPGWEERARERIARPVG</sequence>
<accession>A0A0C4YCE8</accession>
<dbReference type="InterPro" id="IPR015003">
    <property type="entry name" value="DUF1853"/>
</dbReference>
<evidence type="ECO:0000313" key="1">
    <source>
        <dbReference type="EMBL" id="AJG19829.1"/>
    </source>
</evidence>
<evidence type="ECO:0008006" key="3">
    <source>
        <dbReference type="Google" id="ProtNLM"/>
    </source>
</evidence>
<dbReference type="OrthoDB" id="378654at2"/>
<reference evidence="1 2" key="1">
    <citation type="journal article" date="2015" name="Genome Announc.">
        <title>Complete Genome Sequence of Cupriavidus basilensis 4G11, Isolated from the Oak Ridge Field Research Center Site.</title>
        <authorList>
            <person name="Ray J."/>
            <person name="Waters R.J."/>
            <person name="Skerker J.M."/>
            <person name="Kuehl J.V."/>
            <person name="Price M.N."/>
            <person name="Huang J."/>
            <person name="Chakraborty R."/>
            <person name="Arkin A.P."/>
            <person name="Deutschbauer A."/>
        </authorList>
    </citation>
    <scope>NUCLEOTIDE SEQUENCE [LARGE SCALE GENOMIC DNA]</scope>
    <source>
        <strain evidence="1">4G11</strain>
    </source>
</reference>
<dbReference type="RefSeq" id="WP_043347020.1">
    <property type="nucleotide sequence ID" value="NZ_CP010536.1"/>
</dbReference>
<evidence type="ECO:0000313" key="2">
    <source>
        <dbReference type="Proteomes" id="UP000031843"/>
    </source>
</evidence>
<dbReference type="Pfam" id="PF08907">
    <property type="entry name" value="DUF1853"/>
    <property type="match status" value="1"/>
</dbReference>
<protein>
    <recommendedName>
        <fullName evidence="3">DUF1853 family protein</fullName>
    </recommendedName>
</protein>
<dbReference type="KEGG" id="cbw:RR42_m2437"/>
<dbReference type="AlphaFoldDB" id="A0A0C4YCE8"/>
<organism evidence="1 2">
    <name type="scientific">Cupriavidus basilensis</name>
    <dbReference type="NCBI Taxonomy" id="68895"/>
    <lineage>
        <taxon>Bacteria</taxon>
        <taxon>Pseudomonadati</taxon>
        <taxon>Pseudomonadota</taxon>
        <taxon>Betaproteobacteria</taxon>
        <taxon>Burkholderiales</taxon>
        <taxon>Burkholderiaceae</taxon>
        <taxon>Cupriavidus</taxon>
    </lineage>
</organism>
<dbReference type="STRING" id="68895.RR42_m2437"/>
<gene>
    <name evidence="1" type="ORF">RR42_m2437</name>
</gene>